<protein>
    <submittedName>
        <fullName evidence="6">Cytochrome c</fullName>
    </submittedName>
</protein>
<dbReference type="InterPro" id="IPR009056">
    <property type="entry name" value="Cyt_c-like_dom"/>
</dbReference>
<dbReference type="GO" id="GO:0009055">
    <property type="term" value="F:electron transfer activity"/>
    <property type="evidence" value="ECO:0007669"/>
    <property type="project" value="InterPro"/>
</dbReference>
<gene>
    <name evidence="6" type="ORF">G4223_00420</name>
</gene>
<name>A0A7C9QRL3_9PROT</name>
<dbReference type="EMBL" id="JAAIYP010000002">
    <property type="protein sequence ID" value="NFV78579.1"/>
    <property type="molecule type" value="Genomic_DNA"/>
</dbReference>
<dbReference type="SUPFAM" id="SSF46626">
    <property type="entry name" value="Cytochrome c"/>
    <property type="match status" value="1"/>
</dbReference>
<evidence type="ECO:0000256" key="4">
    <source>
        <dbReference type="PROSITE-ProRule" id="PRU00433"/>
    </source>
</evidence>
<dbReference type="InterPro" id="IPR036909">
    <property type="entry name" value="Cyt_c-like_dom_sf"/>
</dbReference>
<evidence type="ECO:0000256" key="2">
    <source>
        <dbReference type="ARBA" id="ARBA00022723"/>
    </source>
</evidence>
<proteinExistence type="predicted"/>
<evidence type="ECO:0000259" key="5">
    <source>
        <dbReference type="PROSITE" id="PS51007"/>
    </source>
</evidence>
<dbReference type="Gene3D" id="1.10.760.10">
    <property type="entry name" value="Cytochrome c-like domain"/>
    <property type="match status" value="1"/>
</dbReference>
<dbReference type="PROSITE" id="PS51007">
    <property type="entry name" value="CYTC"/>
    <property type="match status" value="1"/>
</dbReference>
<keyword evidence="1 4" id="KW-0349">Heme</keyword>
<accession>A0A7C9QRL3</accession>
<comment type="caution">
    <text evidence="6">The sequence shown here is derived from an EMBL/GenBank/DDBJ whole genome shotgun (WGS) entry which is preliminary data.</text>
</comment>
<evidence type="ECO:0000256" key="3">
    <source>
        <dbReference type="ARBA" id="ARBA00023004"/>
    </source>
</evidence>
<sequence>MGGLGIIGVGLWLTAAPAGARTPSPEAGAELAARWCAACHVVAASGAGTDSAPSFADVASRRTEAEIRTFLARPHANPMRGFTLTAGEIEDVAAYIATQR</sequence>
<keyword evidence="3 4" id="KW-0408">Iron</keyword>
<reference evidence="6 7" key="1">
    <citation type="submission" date="2020-02" db="EMBL/GenBank/DDBJ databases">
        <authorList>
            <person name="Dziuba M."/>
            <person name="Kuznetsov B."/>
            <person name="Mardanov A."/>
            <person name="Ravin N."/>
            <person name="Grouzdev D."/>
        </authorList>
    </citation>
    <scope>NUCLEOTIDE SEQUENCE [LARGE SCALE GENOMIC DNA]</scope>
    <source>
        <strain evidence="6 7">SpK</strain>
    </source>
</reference>
<dbReference type="GO" id="GO:0046872">
    <property type="term" value="F:metal ion binding"/>
    <property type="evidence" value="ECO:0007669"/>
    <property type="project" value="UniProtKB-KW"/>
</dbReference>
<keyword evidence="2 4" id="KW-0479">Metal-binding</keyword>
<dbReference type="Pfam" id="PF13442">
    <property type="entry name" value="Cytochrome_CBB3"/>
    <property type="match status" value="1"/>
</dbReference>
<evidence type="ECO:0000313" key="7">
    <source>
        <dbReference type="Proteomes" id="UP000480684"/>
    </source>
</evidence>
<organism evidence="6 7">
    <name type="scientific">Magnetospirillum aberrantis SpK</name>
    <dbReference type="NCBI Taxonomy" id="908842"/>
    <lineage>
        <taxon>Bacteria</taxon>
        <taxon>Pseudomonadati</taxon>
        <taxon>Pseudomonadota</taxon>
        <taxon>Alphaproteobacteria</taxon>
        <taxon>Rhodospirillales</taxon>
        <taxon>Rhodospirillaceae</taxon>
        <taxon>Magnetospirillum</taxon>
    </lineage>
</organism>
<dbReference type="Proteomes" id="UP000480684">
    <property type="component" value="Unassembled WGS sequence"/>
</dbReference>
<keyword evidence="7" id="KW-1185">Reference proteome</keyword>
<feature type="domain" description="Cytochrome c" evidence="5">
    <location>
        <begin position="23"/>
        <end position="100"/>
    </location>
</feature>
<evidence type="ECO:0000256" key="1">
    <source>
        <dbReference type="ARBA" id="ARBA00022617"/>
    </source>
</evidence>
<evidence type="ECO:0000313" key="6">
    <source>
        <dbReference type="EMBL" id="NFV78579.1"/>
    </source>
</evidence>
<dbReference type="GO" id="GO:0020037">
    <property type="term" value="F:heme binding"/>
    <property type="evidence" value="ECO:0007669"/>
    <property type="project" value="InterPro"/>
</dbReference>
<dbReference type="AlphaFoldDB" id="A0A7C9QRL3"/>